<gene>
    <name evidence="2" type="ORF">ACFSJG_03790</name>
</gene>
<organism evidence="2 3">
    <name type="scientific">Rhodococcus gannanensis</name>
    <dbReference type="NCBI Taxonomy" id="1960308"/>
    <lineage>
        <taxon>Bacteria</taxon>
        <taxon>Bacillati</taxon>
        <taxon>Actinomycetota</taxon>
        <taxon>Actinomycetes</taxon>
        <taxon>Mycobacteriales</taxon>
        <taxon>Nocardiaceae</taxon>
        <taxon>Rhodococcus</taxon>
    </lineage>
</organism>
<dbReference type="Pfam" id="PF01796">
    <property type="entry name" value="OB_ChsH2_C"/>
    <property type="match status" value="1"/>
</dbReference>
<dbReference type="Proteomes" id="UP001597286">
    <property type="component" value="Unassembled WGS sequence"/>
</dbReference>
<proteinExistence type="predicted"/>
<dbReference type="InterPro" id="IPR002878">
    <property type="entry name" value="ChsH2_C"/>
</dbReference>
<evidence type="ECO:0000313" key="2">
    <source>
        <dbReference type="EMBL" id="MFD1811322.1"/>
    </source>
</evidence>
<accession>A0ABW4NYQ7</accession>
<reference evidence="3" key="1">
    <citation type="journal article" date="2019" name="Int. J. Syst. Evol. Microbiol.">
        <title>The Global Catalogue of Microorganisms (GCM) 10K type strain sequencing project: providing services to taxonomists for standard genome sequencing and annotation.</title>
        <authorList>
            <consortium name="The Broad Institute Genomics Platform"/>
            <consortium name="The Broad Institute Genome Sequencing Center for Infectious Disease"/>
            <person name="Wu L."/>
            <person name="Ma J."/>
        </authorList>
    </citation>
    <scope>NUCLEOTIDE SEQUENCE [LARGE SCALE GENOMIC DNA]</scope>
    <source>
        <strain evidence="3">DT72</strain>
    </source>
</reference>
<evidence type="ECO:0000259" key="1">
    <source>
        <dbReference type="Pfam" id="PF01796"/>
    </source>
</evidence>
<keyword evidence="3" id="KW-1185">Reference proteome</keyword>
<dbReference type="RefSeq" id="WP_378483875.1">
    <property type="nucleotide sequence ID" value="NZ_JBHUFB010000007.1"/>
</dbReference>
<dbReference type="EMBL" id="JBHUFB010000007">
    <property type="protein sequence ID" value="MFD1811322.1"/>
    <property type="molecule type" value="Genomic_DNA"/>
</dbReference>
<sequence>MTEILGEPSTEATCEVGALLLKRCTTCGDLRAPVVAQCGTCRSDLFDEVPASGLGAIVSSRAVVRAPGDEDWREVPHNIAIVATDEGPWLYSHIEGVLPKSSDRRVRVTYVAPAGNSRLPVFTVRD</sequence>
<feature type="domain" description="ChsH2 C-terminal OB-fold" evidence="1">
    <location>
        <begin position="48"/>
        <end position="109"/>
    </location>
</feature>
<protein>
    <submittedName>
        <fullName evidence="2">Zn-ribbon domain-containing OB-fold protein</fullName>
    </submittedName>
</protein>
<evidence type="ECO:0000313" key="3">
    <source>
        <dbReference type="Proteomes" id="UP001597286"/>
    </source>
</evidence>
<name>A0ABW4NYQ7_9NOCA</name>
<dbReference type="SUPFAM" id="SSF50249">
    <property type="entry name" value="Nucleic acid-binding proteins"/>
    <property type="match status" value="1"/>
</dbReference>
<dbReference type="InterPro" id="IPR012340">
    <property type="entry name" value="NA-bd_OB-fold"/>
</dbReference>
<comment type="caution">
    <text evidence="2">The sequence shown here is derived from an EMBL/GenBank/DDBJ whole genome shotgun (WGS) entry which is preliminary data.</text>
</comment>